<dbReference type="InterPro" id="IPR056647">
    <property type="entry name" value="DUF7745"/>
</dbReference>
<accession>A0A7J9D4W1</accession>
<name>A0A7J9D4W1_GOSGO</name>
<evidence type="ECO:0000259" key="1">
    <source>
        <dbReference type="Pfam" id="PF24924"/>
    </source>
</evidence>
<dbReference type="AlphaFoldDB" id="A0A7J9D4W1"/>
<comment type="caution">
    <text evidence="2">The sequence shown here is derived from an EMBL/GenBank/DDBJ whole genome shotgun (WGS) entry which is preliminary data.</text>
</comment>
<proteinExistence type="predicted"/>
<dbReference type="Proteomes" id="UP000593579">
    <property type="component" value="Unassembled WGS sequence"/>
</dbReference>
<keyword evidence="3" id="KW-1185">Reference proteome</keyword>
<evidence type="ECO:0000313" key="2">
    <source>
        <dbReference type="EMBL" id="MBA0755756.1"/>
    </source>
</evidence>
<organism evidence="2 3">
    <name type="scientific">Gossypium gossypioides</name>
    <name type="common">Mexican cotton</name>
    <name type="synonym">Selera gossypioides</name>
    <dbReference type="NCBI Taxonomy" id="34282"/>
    <lineage>
        <taxon>Eukaryota</taxon>
        <taxon>Viridiplantae</taxon>
        <taxon>Streptophyta</taxon>
        <taxon>Embryophyta</taxon>
        <taxon>Tracheophyta</taxon>
        <taxon>Spermatophyta</taxon>
        <taxon>Magnoliopsida</taxon>
        <taxon>eudicotyledons</taxon>
        <taxon>Gunneridae</taxon>
        <taxon>Pentapetalae</taxon>
        <taxon>rosids</taxon>
        <taxon>malvids</taxon>
        <taxon>Malvales</taxon>
        <taxon>Malvaceae</taxon>
        <taxon>Malvoideae</taxon>
        <taxon>Gossypium</taxon>
    </lineage>
</organism>
<evidence type="ECO:0000313" key="3">
    <source>
        <dbReference type="Proteomes" id="UP000593579"/>
    </source>
</evidence>
<dbReference type="PANTHER" id="PTHR48200">
    <property type="entry name" value="PROTEIN, PUTATIVE-RELATED"/>
    <property type="match status" value="1"/>
</dbReference>
<gene>
    <name evidence="2" type="ORF">Gogos_021153</name>
</gene>
<feature type="domain" description="DUF7745" evidence="1">
    <location>
        <begin position="36"/>
        <end position="106"/>
    </location>
</feature>
<protein>
    <recommendedName>
        <fullName evidence="1">DUF7745 domain-containing protein</fullName>
    </recommendedName>
</protein>
<dbReference type="Pfam" id="PF24924">
    <property type="entry name" value="DUF7745"/>
    <property type="match status" value="1"/>
</dbReference>
<dbReference type="EMBL" id="JABEZY010271513">
    <property type="protein sequence ID" value="MBA0755756.1"/>
    <property type="molecule type" value="Genomic_DNA"/>
</dbReference>
<sequence>MWDFTRISTTQNYLQELKEICGQWVDEIKQLFYCHYALTQYWNPAYSFFTFRKMDLVPTIEEYIALLRCPKIQTDKVYSRTANVPTFLKKLMSITGMSEQWITAQIK</sequence>
<dbReference type="OrthoDB" id="10366748at2759"/>
<reference evidence="2 3" key="1">
    <citation type="journal article" date="2019" name="Genome Biol. Evol.">
        <title>Insights into the evolution of the New World diploid cottons (Gossypium, subgenus Houzingenia) based on genome sequencing.</title>
        <authorList>
            <person name="Grover C.E."/>
            <person name="Arick M.A. 2nd"/>
            <person name="Thrash A."/>
            <person name="Conover J.L."/>
            <person name="Sanders W.S."/>
            <person name="Peterson D.G."/>
            <person name="Frelichowski J.E."/>
            <person name="Scheffler J.A."/>
            <person name="Scheffler B.E."/>
            <person name="Wendel J.F."/>
        </authorList>
    </citation>
    <scope>NUCLEOTIDE SEQUENCE [LARGE SCALE GENOMIC DNA]</scope>
    <source>
        <strain evidence="2">5</strain>
        <tissue evidence="2">Leaf</tissue>
    </source>
</reference>
<dbReference type="PANTHER" id="PTHR48200:SF1">
    <property type="entry name" value="AMINOTRANSFERASE-LIKE PLANT MOBILE DOMAIN-CONTAINING PROTEIN"/>
    <property type="match status" value="1"/>
</dbReference>